<comment type="caution">
    <text evidence="1">The sequence shown here is derived from an EMBL/GenBank/DDBJ whole genome shotgun (WGS) entry which is preliminary data.</text>
</comment>
<evidence type="ECO:0008006" key="3">
    <source>
        <dbReference type="Google" id="ProtNLM"/>
    </source>
</evidence>
<organism evidence="1 2">
    <name type="scientific">Tenacibaculum caenipelagi</name>
    <dbReference type="NCBI Taxonomy" id="1325435"/>
    <lineage>
        <taxon>Bacteria</taxon>
        <taxon>Pseudomonadati</taxon>
        <taxon>Bacteroidota</taxon>
        <taxon>Flavobacteriia</taxon>
        <taxon>Flavobacteriales</taxon>
        <taxon>Flavobacteriaceae</taxon>
        <taxon>Tenacibaculum</taxon>
    </lineage>
</organism>
<reference evidence="1 2" key="1">
    <citation type="submission" date="2019-03" db="EMBL/GenBank/DDBJ databases">
        <title>Genomic Encyclopedia of Type Strains, Phase III (KMG-III): the genomes of soil and plant-associated and newly described type strains.</title>
        <authorList>
            <person name="Whitman W."/>
        </authorList>
    </citation>
    <scope>NUCLEOTIDE SEQUENCE [LARGE SCALE GENOMIC DNA]</scope>
    <source>
        <strain evidence="1 2">CECT 8283</strain>
    </source>
</reference>
<evidence type="ECO:0000313" key="1">
    <source>
        <dbReference type="EMBL" id="TDQ27686.1"/>
    </source>
</evidence>
<dbReference type="CDD" id="cd00093">
    <property type="entry name" value="HTH_XRE"/>
    <property type="match status" value="1"/>
</dbReference>
<dbReference type="OrthoDB" id="796548at2"/>
<dbReference type="SUPFAM" id="SSF47413">
    <property type="entry name" value="lambda repressor-like DNA-binding domains"/>
    <property type="match status" value="1"/>
</dbReference>
<protein>
    <recommendedName>
        <fullName evidence="3">HTH cro/C1-type domain-containing protein</fullName>
    </recommendedName>
</protein>
<dbReference type="InterPro" id="IPR001387">
    <property type="entry name" value="Cro/C1-type_HTH"/>
</dbReference>
<dbReference type="AlphaFoldDB" id="A0A4R6TG35"/>
<evidence type="ECO:0000313" key="2">
    <source>
        <dbReference type="Proteomes" id="UP000295390"/>
    </source>
</evidence>
<accession>A0A4R6TG35</accession>
<dbReference type="RefSeq" id="WP_133535666.1">
    <property type="nucleotide sequence ID" value="NZ_SNYH01000003.1"/>
</dbReference>
<dbReference type="EMBL" id="SNYH01000003">
    <property type="protein sequence ID" value="TDQ27686.1"/>
    <property type="molecule type" value="Genomic_DNA"/>
</dbReference>
<dbReference type="GO" id="GO:0003677">
    <property type="term" value="F:DNA binding"/>
    <property type="evidence" value="ECO:0007669"/>
    <property type="project" value="InterPro"/>
</dbReference>
<proteinExistence type="predicted"/>
<sequence>MEIHNRIEQIMNSKGLNYRSLGILIGYSDSQTRNVVLGKSIPKVDFIQSLLRVFPEIDVKWLITGEESNFNQKEIAPNNIEAIAISVFDNWDIFMKDRLFKANFESKAASWALNIKKEHS</sequence>
<dbReference type="Proteomes" id="UP000295390">
    <property type="component" value="Unassembled WGS sequence"/>
</dbReference>
<keyword evidence="2" id="KW-1185">Reference proteome</keyword>
<name>A0A4R6TG35_9FLAO</name>
<dbReference type="Gene3D" id="1.10.260.40">
    <property type="entry name" value="lambda repressor-like DNA-binding domains"/>
    <property type="match status" value="1"/>
</dbReference>
<dbReference type="InterPro" id="IPR010982">
    <property type="entry name" value="Lambda_DNA-bd_dom_sf"/>
</dbReference>
<gene>
    <name evidence="1" type="ORF">DFQ07_1537</name>
</gene>